<reference evidence="1" key="1">
    <citation type="submission" date="2014-09" db="EMBL/GenBank/DDBJ databases">
        <authorList>
            <person name="Magalhaes I.L.F."/>
            <person name="Oliveira U."/>
            <person name="Santos F.R."/>
            <person name="Vidigal T.H.D.A."/>
            <person name="Brescovit A.D."/>
            <person name="Santos A.J."/>
        </authorList>
    </citation>
    <scope>NUCLEOTIDE SEQUENCE</scope>
    <source>
        <tissue evidence="1">Shoot tissue taken approximately 20 cm above the soil surface</tissue>
    </source>
</reference>
<proteinExistence type="predicted"/>
<dbReference type="PANTHER" id="PTHR33116">
    <property type="entry name" value="REVERSE TRANSCRIPTASE ZINC-BINDING DOMAIN-CONTAINING PROTEIN-RELATED-RELATED"/>
    <property type="match status" value="1"/>
</dbReference>
<name>A0A0A9G5B0_ARUDO</name>
<evidence type="ECO:0008006" key="2">
    <source>
        <dbReference type="Google" id="ProtNLM"/>
    </source>
</evidence>
<accession>A0A0A9G5B0</accession>
<protein>
    <recommendedName>
        <fullName evidence="2">Reverse transcriptase zinc-binding domain-containing protein</fullName>
    </recommendedName>
</protein>
<dbReference type="PANTHER" id="PTHR33116:SF87">
    <property type="entry name" value="OS01G0158850 PROTEIN"/>
    <property type="match status" value="1"/>
</dbReference>
<sequence length="207" mass="24630">MTGLNLEKNLLKRLDVWQGGSSSIGGWTVLINASLSNIPTYRMSMFLLPKTTMESMDKTRRRFFWTGGGTKRKYHLVKWDRICRPKKKGGLGISSLRKMNISLLCKWWWHIEKRDGLWQEIVRRKYLSKFSITQVKHRLDDSPCWSDLLKVKNFYLSNRKKIVHNGENTFFWEDSWILEKPLIFLYPFLYSFCVDQWITVASCYSKN</sequence>
<evidence type="ECO:0000313" key="1">
    <source>
        <dbReference type="EMBL" id="JAE20280.1"/>
    </source>
</evidence>
<organism evidence="1">
    <name type="scientific">Arundo donax</name>
    <name type="common">Giant reed</name>
    <name type="synonym">Donax arundinaceus</name>
    <dbReference type="NCBI Taxonomy" id="35708"/>
    <lineage>
        <taxon>Eukaryota</taxon>
        <taxon>Viridiplantae</taxon>
        <taxon>Streptophyta</taxon>
        <taxon>Embryophyta</taxon>
        <taxon>Tracheophyta</taxon>
        <taxon>Spermatophyta</taxon>
        <taxon>Magnoliopsida</taxon>
        <taxon>Liliopsida</taxon>
        <taxon>Poales</taxon>
        <taxon>Poaceae</taxon>
        <taxon>PACMAD clade</taxon>
        <taxon>Arundinoideae</taxon>
        <taxon>Arundineae</taxon>
        <taxon>Arundo</taxon>
    </lineage>
</organism>
<dbReference type="EMBL" id="GBRH01177616">
    <property type="protein sequence ID" value="JAE20280.1"/>
    <property type="molecule type" value="Transcribed_RNA"/>
</dbReference>
<reference evidence="1" key="2">
    <citation type="journal article" date="2015" name="Data Brief">
        <title>Shoot transcriptome of the giant reed, Arundo donax.</title>
        <authorList>
            <person name="Barrero R.A."/>
            <person name="Guerrero F.D."/>
            <person name="Moolhuijzen P."/>
            <person name="Goolsby J.A."/>
            <person name="Tidwell J."/>
            <person name="Bellgard S.E."/>
            <person name="Bellgard M.I."/>
        </authorList>
    </citation>
    <scope>NUCLEOTIDE SEQUENCE</scope>
    <source>
        <tissue evidence="1">Shoot tissue taken approximately 20 cm above the soil surface</tissue>
    </source>
</reference>
<dbReference type="AlphaFoldDB" id="A0A0A9G5B0"/>